<name>A0A645FJ54_9ZZZZ</name>
<organism evidence="1">
    <name type="scientific">bioreactor metagenome</name>
    <dbReference type="NCBI Taxonomy" id="1076179"/>
    <lineage>
        <taxon>unclassified sequences</taxon>
        <taxon>metagenomes</taxon>
        <taxon>ecological metagenomes</taxon>
    </lineage>
</organism>
<sequence>MPELDCDAALEGLPFFLAADMDLRRLDAAVKAAHSLGYSQIAMAALEAQTKSVLDVRYGETGLARIFIITVSALTEFFGRPPALYAPPDAVYQAKKGAVLYAPLIQAHRGPVPACGKK</sequence>
<proteinExistence type="predicted"/>
<dbReference type="EMBL" id="VSSQ01061056">
    <property type="protein sequence ID" value="MPN14431.1"/>
    <property type="molecule type" value="Genomic_DNA"/>
</dbReference>
<gene>
    <name evidence="1" type="ORF">SDC9_161758</name>
</gene>
<comment type="caution">
    <text evidence="1">The sequence shown here is derived from an EMBL/GenBank/DDBJ whole genome shotgun (WGS) entry which is preliminary data.</text>
</comment>
<accession>A0A645FJ54</accession>
<protein>
    <submittedName>
        <fullName evidence="1">Uncharacterized protein</fullName>
    </submittedName>
</protein>
<dbReference type="AlphaFoldDB" id="A0A645FJ54"/>
<reference evidence="1" key="1">
    <citation type="submission" date="2019-08" db="EMBL/GenBank/DDBJ databases">
        <authorList>
            <person name="Kucharzyk K."/>
            <person name="Murdoch R.W."/>
            <person name="Higgins S."/>
            <person name="Loffler F."/>
        </authorList>
    </citation>
    <scope>NUCLEOTIDE SEQUENCE</scope>
</reference>
<evidence type="ECO:0000313" key="1">
    <source>
        <dbReference type="EMBL" id="MPN14431.1"/>
    </source>
</evidence>